<accession>A0A6J4HPZ8</accession>
<sequence>GPAPAHRRQGVQGPEALQGHQARQAAEERPAGASQTCTDRCGVDRTRLARARPWRTDGRVHGDRALAAEGCGGERRSCRRRGSRDVRRQPPEGSVGPLRV</sequence>
<feature type="non-terminal residue" evidence="2">
    <location>
        <position position="100"/>
    </location>
</feature>
<name>A0A6J4HPZ8_9ACTN</name>
<organism evidence="2">
    <name type="scientific">uncultured Acidimicrobiales bacterium</name>
    <dbReference type="NCBI Taxonomy" id="310071"/>
    <lineage>
        <taxon>Bacteria</taxon>
        <taxon>Bacillati</taxon>
        <taxon>Actinomycetota</taxon>
        <taxon>Acidimicrobiia</taxon>
        <taxon>Acidimicrobiales</taxon>
        <taxon>environmental samples</taxon>
    </lineage>
</organism>
<dbReference type="AlphaFoldDB" id="A0A6J4HPZ8"/>
<reference evidence="2" key="1">
    <citation type="submission" date="2020-02" db="EMBL/GenBank/DDBJ databases">
        <authorList>
            <person name="Meier V. D."/>
        </authorList>
    </citation>
    <scope>NUCLEOTIDE SEQUENCE</scope>
    <source>
        <strain evidence="2">AVDCRST_MAG76</strain>
    </source>
</reference>
<feature type="region of interest" description="Disordered" evidence="1">
    <location>
        <begin position="70"/>
        <end position="100"/>
    </location>
</feature>
<evidence type="ECO:0000256" key="1">
    <source>
        <dbReference type="SAM" id="MobiDB-lite"/>
    </source>
</evidence>
<dbReference type="EMBL" id="CADCSZ010000072">
    <property type="protein sequence ID" value="CAA9230082.1"/>
    <property type="molecule type" value="Genomic_DNA"/>
</dbReference>
<evidence type="ECO:0000313" key="2">
    <source>
        <dbReference type="EMBL" id="CAA9230082.1"/>
    </source>
</evidence>
<protein>
    <submittedName>
        <fullName evidence="2">Uncharacterized protein</fullName>
    </submittedName>
</protein>
<feature type="region of interest" description="Disordered" evidence="1">
    <location>
        <begin position="1"/>
        <end position="38"/>
    </location>
</feature>
<gene>
    <name evidence="2" type="ORF">AVDCRST_MAG76-1189</name>
</gene>
<feature type="non-terminal residue" evidence="2">
    <location>
        <position position="1"/>
    </location>
</feature>
<proteinExistence type="predicted"/>